<feature type="transmembrane region" description="Helical" evidence="1">
    <location>
        <begin position="88"/>
        <end position="111"/>
    </location>
</feature>
<name>A0A9W7C8E4_9STRA</name>
<dbReference type="AlphaFoldDB" id="A0A9W7C8E4"/>
<accession>A0A9W7C8E4</accession>
<keyword evidence="1" id="KW-1133">Transmembrane helix</keyword>
<dbReference type="InterPro" id="IPR020532">
    <property type="entry name" value="Cycloeucalenol_cycloisomerase"/>
</dbReference>
<dbReference type="Proteomes" id="UP001165122">
    <property type="component" value="Unassembled WGS sequence"/>
</dbReference>
<feature type="transmembrane region" description="Helical" evidence="1">
    <location>
        <begin position="48"/>
        <end position="68"/>
    </location>
</feature>
<dbReference type="PANTHER" id="PTHR35136">
    <property type="entry name" value="CYCLOEUCALENOL CYCLOISOMERASE"/>
    <property type="match status" value="1"/>
</dbReference>
<feature type="transmembrane region" description="Helical" evidence="1">
    <location>
        <begin position="20"/>
        <end position="36"/>
    </location>
</feature>
<reference evidence="3" key="1">
    <citation type="journal article" date="2023" name="Commun. Biol.">
        <title>Genome analysis of Parmales, the sister group of diatoms, reveals the evolutionary specialization of diatoms from phago-mixotrophs to photoautotrophs.</title>
        <authorList>
            <person name="Ban H."/>
            <person name="Sato S."/>
            <person name="Yoshikawa S."/>
            <person name="Yamada K."/>
            <person name="Nakamura Y."/>
            <person name="Ichinomiya M."/>
            <person name="Sato N."/>
            <person name="Blanc-Mathieu R."/>
            <person name="Endo H."/>
            <person name="Kuwata A."/>
            <person name="Ogata H."/>
        </authorList>
    </citation>
    <scope>NUCLEOTIDE SEQUENCE [LARGE SCALE GENOMIC DNA]</scope>
    <source>
        <strain evidence="3">NIES 3700</strain>
    </source>
</reference>
<evidence type="ECO:0000256" key="1">
    <source>
        <dbReference type="SAM" id="Phobius"/>
    </source>
</evidence>
<gene>
    <name evidence="2" type="ORF">TrLO_g496</name>
</gene>
<proteinExistence type="predicted"/>
<keyword evidence="3" id="KW-1185">Reference proteome</keyword>
<keyword evidence="1" id="KW-0472">Membrane</keyword>
<dbReference type="GO" id="GO:0047793">
    <property type="term" value="F:cycloeucalenol cycloisomerase activity"/>
    <property type="evidence" value="ECO:0007669"/>
    <property type="project" value="InterPro"/>
</dbReference>
<dbReference type="OrthoDB" id="2111841at2759"/>
<dbReference type="PANTHER" id="PTHR35136:SF1">
    <property type="entry name" value="CYCLOEUCALENOL CYCLOISOMERASE"/>
    <property type="match status" value="1"/>
</dbReference>
<evidence type="ECO:0008006" key="4">
    <source>
        <dbReference type="Google" id="ProtNLM"/>
    </source>
</evidence>
<feature type="transmembrane region" description="Helical" evidence="1">
    <location>
        <begin position="156"/>
        <end position="180"/>
    </location>
</feature>
<sequence>MSIFCLIVLTKVYESFTHPLSYLLVCGTLSLPYLLYPFFTSSPYASKAILYLTIYSFIGNYFYTHYFYTILKAQYTFIGVRFNNVPIGMYFATVFYFTSYHAFSNCVLRFFDVSYEEGRMKKILFGCVVFTLSYFTAFMESFSISSFPYYNFSDRSMVYTLGSLFYGIYFLFSFPMFYYFDKDVDKKNGRRVTVWETVVESCGCGMLILIGLDFVRVLVVKVPFVMEL</sequence>
<evidence type="ECO:0000313" key="2">
    <source>
        <dbReference type="EMBL" id="GMI01080.1"/>
    </source>
</evidence>
<feature type="transmembrane region" description="Helical" evidence="1">
    <location>
        <begin position="123"/>
        <end position="144"/>
    </location>
</feature>
<feature type="transmembrane region" description="Helical" evidence="1">
    <location>
        <begin position="192"/>
        <end position="219"/>
    </location>
</feature>
<comment type="caution">
    <text evidence="2">The sequence shown here is derived from an EMBL/GenBank/DDBJ whole genome shotgun (WGS) entry which is preliminary data.</text>
</comment>
<evidence type="ECO:0000313" key="3">
    <source>
        <dbReference type="Proteomes" id="UP001165122"/>
    </source>
</evidence>
<keyword evidence="1" id="KW-0812">Transmembrane</keyword>
<protein>
    <recommendedName>
        <fullName evidence="4">Cycloeucalenol cycloisomerase</fullName>
    </recommendedName>
</protein>
<dbReference type="EMBL" id="BRXW01000030">
    <property type="protein sequence ID" value="GMI01080.1"/>
    <property type="molecule type" value="Genomic_DNA"/>
</dbReference>
<organism evidence="2 3">
    <name type="scientific">Triparma laevis f. longispina</name>
    <dbReference type="NCBI Taxonomy" id="1714387"/>
    <lineage>
        <taxon>Eukaryota</taxon>
        <taxon>Sar</taxon>
        <taxon>Stramenopiles</taxon>
        <taxon>Ochrophyta</taxon>
        <taxon>Bolidophyceae</taxon>
        <taxon>Parmales</taxon>
        <taxon>Triparmaceae</taxon>
        <taxon>Triparma</taxon>
    </lineage>
</organism>